<gene>
    <name evidence="2" type="ORF">EYF80_016858</name>
</gene>
<proteinExistence type="predicted"/>
<comment type="caution">
    <text evidence="2">The sequence shown here is derived from an EMBL/GenBank/DDBJ whole genome shotgun (WGS) entry which is preliminary data.</text>
</comment>
<dbReference type="EMBL" id="SRLO01000131">
    <property type="protein sequence ID" value="TNN72929.1"/>
    <property type="molecule type" value="Genomic_DNA"/>
</dbReference>
<organism evidence="2 3">
    <name type="scientific">Liparis tanakae</name>
    <name type="common">Tanaka's snailfish</name>
    <dbReference type="NCBI Taxonomy" id="230148"/>
    <lineage>
        <taxon>Eukaryota</taxon>
        <taxon>Metazoa</taxon>
        <taxon>Chordata</taxon>
        <taxon>Craniata</taxon>
        <taxon>Vertebrata</taxon>
        <taxon>Euteleostomi</taxon>
        <taxon>Actinopterygii</taxon>
        <taxon>Neopterygii</taxon>
        <taxon>Teleostei</taxon>
        <taxon>Neoteleostei</taxon>
        <taxon>Acanthomorphata</taxon>
        <taxon>Eupercaria</taxon>
        <taxon>Perciformes</taxon>
        <taxon>Cottioidei</taxon>
        <taxon>Cottales</taxon>
        <taxon>Liparidae</taxon>
        <taxon>Liparis</taxon>
    </lineage>
</organism>
<protein>
    <submittedName>
        <fullName evidence="2">Uncharacterized protein</fullName>
    </submittedName>
</protein>
<sequence>MSSPGSKQSVSWGGTDSTASTSSLSPARIRSTTCLHSFHEDEPLPCETSAKVRALRLPGGRRRSRGLKENREDRSCGVHYTKFIFPPLLARTQENPQSSVVLRSIVYPTAVDVQQLQRHPVNATLRSIQPV</sequence>
<feature type="region of interest" description="Disordered" evidence="1">
    <location>
        <begin position="1"/>
        <end position="27"/>
    </location>
</feature>
<dbReference type="AlphaFoldDB" id="A0A4Z2I4D4"/>
<evidence type="ECO:0000256" key="1">
    <source>
        <dbReference type="SAM" id="MobiDB-lite"/>
    </source>
</evidence>
<name>A0A4Z2I4D4_9TELE</name>
<dbReference type="Proteomes" id="UP000314294">
    <property type="component" value="Unassembled WGS sequence"/>
</dbReference>
<evidence type="ECO:0000313" key="2">
    <source>
        <dbReference type="EMBL" id="TNN72929.1"/>
    </source>
</evidence>
<keyword evidence="3" id="KW-1185">Reference proteome</keyword>
<reference evidence="2 3" key="1">
    <citation type="submission" date="2019-03" db="EMBL/GenBank/DDBJ databases">
        <title>First draft genome of Liparis tanakae, snailfish: a comprehensive survey of snailfish specific genes.</title>
        <authorList>
            <person name="Kim W."/>
            <person name="Song I."/>
            <person name="Jeong J.-H."/>
            <person name="Kim D."/>
            <person name="Kim S."/>
            <person name="Ryu S."/>
            <person name="Song J.Y."/>
            <person name="Lee S.K."/>
        </authorList>
    </citation>
    <scope>NUCLEOTIDE SEQUENCE [LARGE SCALE GENOMIC DNA]</scope>
    <source>
        <tissue evidence="2">Muscle</tissue>
    </source>
</reference>
<accession>A0A4Z2I4D4</accession>
<evidence type="ECO:0000313" key="3">
    <source>
        <dbReference type="Proteomes" id="UP000314294"/>
    </source>
</evidence>